<dbReference type="EMBL" id="CAKOFQ010007096">
    <property type="protein sequence ID" value="CAH1990715.1"/>
    <property type="molecule type" value="Genomic_DNA"/>
</dbReference>
<keyword evidence="3" id="KW-1185">Reference proteome</keyword>
<feature type="signal peptide" evidence="1">
    <location>
        <begin position="1"/>
        <end position="26"/>
    </location>
</feature>
<evidence type="ECO:0000313" key="2">
    <source>
        <dbReference type="EMBL" id="CAH1990715.1"/>
    </source>
</evidence>
<name>A0A9P0LAE4_ACAOB</name>
<comment type="caution">
    <text evidence="2">The sequence shown here is derived from an EMBL/GenBank/DDBJ whole genome shotgun (WGS) entry which is preliminary data.</text>
</comment>
<dbReference type="Proteomes" id="UP001152888">
    <property type="component" value="Unassembled WGS sequence"/>
</dbReference>
<proteinExistence type="predicted"/>
<protein>
    <submittedName>
        <fullName evidence="2">Uncharacterized protein</fullName>
    </submittedName>
</protein>
<keyword evidence="1" id="KW-0732">Signal</keyword>
<organism evidence="2 3">
    <name type="scientific">Acanthoscelides obtectus</name>
    <name type="common">Bean weevil</name>
    <name type="synonym">Bruchus obtectus</name>
    <dbReference type="NCBI Taxonomy" id="200917"/>
    <lineage>
        <taxon>Eukaryota</taxon>
        <taxon>Metazoa</taxon>
        <taxon>Ecdysozoa</taxon>
        <taxon>Arthropoda</taxon>
        <taxon>Hexapoda</taxon>
        <taxon>Insecta</taxon>
        <taxon>Pterygota</taxon>
        <taxon>Neoptera</taxon>
        <taxon>Endopterygota</taxon>
        <taxon>Coleoptera</taxon>
        <taxon>Polyphaga</taxon>
        <taxon>Cucujiformia</taxon>
        <taxon>Chrysomeloidea</taxon>
        <taxon>Chrysomelidae</taxon>
        <taxon>Bruchinae</taxon>
        <taxon>Bruchini</taxon>
        <taxon>Acanthoscelides</taxon>
    </lineage>
</organism>
<evidence type="ECO:0000256" key="1">
    <source>
        <dbReference type="SAM" id="SignalP"/>
    </source>
</evidence>
<reference evidence="2" key="1">
    <citation type="submission" date="2022-03" db="EMBL/GenBank/DDBJ databases">
        <authorList>
            <person name="Sayadi A."/>
        </authorList>
    </citation>
    <scope>NUCLEOTIDE SEQUENCE</scope>
</reference>
<feature type="chain" id="PRO_5040331521" evidence="1">
    <location>
        <begin position="27"/>
        <end position="45"/>
    </location>
</feature>
<sequence length="45" mass="5051">MIFKFYLVAVLCWSLIFIEMVCPGTAETTKNADERGGDPLVDQLD</sequence>
<dbReference type="AlphaFoldDB" id="A0A9P0LAE4"/>
<gene>
    <name evidence="2" type="ORF">ACAOBT_LOCUS19840</name>
</gene>
<evidence type="ECO:0000313" key="3">
    <source>
        <dbReference type="Proteomes" id="UP001152888"/>
    </source>
</evidence>
<accession>A0A9P0LAE4</accession>